<sequence>MGEWRAPYPRTVQQYVGVFLVVFGILFTVVAGTTAVIARAPVLAMLAGAAFIALWLTMVFRIGWAGLYLGDDGVLVRGPLRTHRFTRTEIAAVAVAPAEVFGLVTARPAIWLVLRDGRRVEVPVQRRPDRVGFGSVTKNAGPVLRPDIFDAAVTAVRDHLARGPG</sequence>
<feature type="transmembrane region" description="Helical" evidence="1">
    <location>
        <begin position="15"/>
        <end position="38"/>
    </location>
</feature>
<gene>
    <name evidence="2" type="ORF">Apa02nite_061620</name>
</gene>
<keyword evidence="3" id="KW-1185">Reference proteome</keyword>
<accession>A0ABQ4BH92</accession>
<feature type="transmembrane region" description="Helical" evidence="1">
    <location>
        <begin position="45"/>
        <end position="70"/>
    </location>
</feature>
<name>A0ABQ4BH92_9ACTN</name>
<organism evidence="2 3">
    <name type="scientific">Actinoplanes palleronii</name>
    <dbReference type="NCBI Taxonomy" id="113570"/>
    <lineage>
        <taxon>Bacteria</taxon>
        <taxon>Bacillati</taxon>
        <taxon>Actinomycetota</taxon>
        <taxon>Actinomycetes</taxon>
        <taxon>Micromonosporales</taxon>
        <taxon>Micromonosporaceae</taxon>
        <taxon>Actinoplanes</taxon>
    </lineage>
</organism>
<keyword evidence="1" id="KW-1133">Transmembrane helix</keyword>
<evidence type="ECO:0008006" key="4">
    <source>
        <dbReference type="Google" id="ProtNLM"/>
    </source>
</evidence>
<keyword evidence="1" id="KW-0812">Transmembrane</keyword>
<protein>
    <recommendedName>
        <fullName evidence="4">PH domain-containing protein</fullName>
    </recommendedName>
</protein>
<reference evidence="2 3" key="1">
    <citation type="submission" date="2021-01" db="EMBL/GenBank/DDBJ databases">
        <title>Whole genome shotgun sequence of Actinoplanes palleronii NBRC 14916.</title>
        <authorList>
            <person name="Komaki H."/>
            <person name="Tamura T."/>
        </authorList>
    </citation>
    <scope>NUCLEOTIDE SEQUENCE [LARGE SCALE GENOMIC DNA]</scope>
    <source>
        <strain evidence="2 3">NBRC 14916</strain>
    </source>
</reference>
<keyword evidence="1" id="KW-0472">Membrane</keyword>
<evidence type="ECO:0000313" key="2">
    <source>
        <dbReference type="EMBL" id="GIE70054.1"/>
    </source>
</evidence>
<evidence type="ECO:0000313" key="3">
    <source>
        <dbReference type="Proteomes" id="UP000624709"/>
    </source>
</evidence>
<proteinExistence type="predicted"/>
<dbReference type="EMBL" id="BOMS01000094">
    <property type="protein sequence ID" value="GIE70054.1"/>
    <property type="molecule type" value="Genomic_DNA"/>
</dbReference>
<comment type="caution">
    <text evidence="2">The sequence shown here is derived from an EMBL/GenBank/DDBJ whole genome shotgun (WGS) entry which is preliminary data.</text>
</comment>
<evidence type="ECO:0000256" key="1">
    <source>
        <dbReference type="SAM" id="Phobius"/>
    </source>
</evidence>
<dbReference type="Proteomes" id="UP000624709">
    <property type="component" value="Unassembled WGS sequence"/>
</dbReference>